<dbReference type="Proteomes" id="UP000308652">
    <property type="component" value="Unassembled WGS sequence"/>
</dbReference>
<evidence type="ECO:0000256" key="1">
    <source>
        <dbReference type="SAM" id="MobiDB-lite"/>
    </source>
</evidence>
<evidence type="ECO:0000313" key="3">
    <source>
        <dbReference type="Proteomes" id="UP000308652"/>
    </source>
</evidence>
<feature type="region of interest" description="Disordered" evidence="1">
    <location>
        <begin position="18"/>
        <end position="37"/>
    </location>
</feature>
<feature type="compositionally biased region" description="Basic and acidic residues" evidence="1">
    <location>
        <begin position="24"/>
        <end position="37"/>
    </location>
</feature>
<sequence>MTRERKKLVRWLGIPSDSSVIGNEKGKDSREARNTKNIYKRSEIDDFANGESFSGHYPLRGEVGSSRCVAQIRDRTKKSHKHDKVQIEPGAEEMTEYELNNFERLVKNEMTLCYNVNVESGYKEWQEGGKVEESGGERGVYGITGCKRVVRQQKGVNWTVTASSGRNGGKIRACS</sequence>
<dbReference type="AlphaFoldDB" id="A0A5C3M8I6"/>
<name>A0A5C3M8I6_9AGAR</name>
<keyword evidence="3" id="KW-1185">Reference proteome</keyword>
<proteinExistence type="predicted"/>
<reference evidence="2 3" key="1">
    <citation type="journal article" date="2019" name="Nat. Ecol. Evol.">
        <title>Megaphylogeny resolves global patterns of mushroom evolution.</title>
        <authorList>
            <person name="Varga T."/>
            <person name="Krizsan K."/>
            <person name="Foldi C."/>
            <person name="Dima B."/>
            <person name="Sanchez-Garcia M."/>
            <person name="Sanchez-Ramirez S."/>
            <person name="Szollosi G.J."/>
            <person name="Szarkandi J.G."/>
            <person name="Papp V."/>
            <person name="Albert L."/>
            <person name="Andreopoulos W."/>
            <person name="Angelini C."/>
            <person name="Antonin V."/>
            <person name="Barry K.W."/>
            <person name="Bougher N.L."/>
            <person name="Buchanan P."/>
            <person name="Buyck B."/>
            <person name="Bense V."/>
            <person name="Catcheside P."/>
            <person name="Chovatia M."/>
            <person name="Cooper J."/>
            <person name="Damon W."/>
            <person name="Desjardin D."/>
            <person name="Finy P."/>
            <person name="Geml J."/>
            <person name="Haridas S."/>
            <person name="Hughes K."/>
            <person name="Justo A."/>
            <person name="Karasinski D."/>
            <person name="Kautmanova I."/>
            <person name="Kiss B."/>
            <person name="Kocsube S."/>
            <person name="Kotiranta H."/>
            <person name="LaButti K.M."/>
            <person name="Lechner B.E."/>
            <person name="Liimatainen K."/>
            <person name="Lipzen A."/>
            <person name="Lukacs Z."/>
            <person name="Mihaltcheva S."/>
            <person name="Morgado L.N."/>
            <person name="Niskanen T."/>
            <person name="Noordeloos M.E."/>
            <person name="Ohm R.A."/>
            <person name="Ortiz-Santana B."/>
            <person name="Ovrebo C."/>
            <person name="Racz N."/>
            <person name="Riley R."/>
            <person name="Savchenko A."/>
            <person name="Shiryaev A."/>
            <person name="Soop K."/>
            <person name="Spirin V."/>
            <person name="Szebenyi C."/>
            <person name="Tomsovsky M."/>
            <person name="Tulloss R.E."/>
            <person name="Uehling J."/>
            <person name="Grigoriev I.V."/>
            <person name="Vagvolgyi C."/>
            <person name="Papp T."/>
            <person name="Martin F.M."/>
            <person name="Miettinen O."/>
            <person name="Hibbett D.S."/>
            <person name="Nagy L.G."/>
        </authorList>
    </citation>
    <scope>NUCLEOTIDE SEQUENCE [LARGE SCALE GENOMIC DNA]</scope>
    <source>
        <strain evidence="2 3">CBS 166.37</strain>
    </source>
</reference>
<protein>
    <submittedName>
        <fullName evidence="2">Uncharacterized protein</fullName>
    </submittedName>
</protein>
<gene>
    <name evidence="2" type="ORF">BDQ12DRAFT_664442</name>
</gene>
<evidence type="ECO:0000313" key="2">
    <source>
        <dbReference type="EMBL" id="TFK40746.1"/>
    </source>
</evidence>
<dbReference type="EMBL" id="ML213596">
    <property type="protein sequence ID" value="TFK40746.1"/>
    <property type="molecule type" value="Genomic_DNA"/>
</dbReference>
<organism evidence="2 3">
    <name type="scientific">Crucibulum laeve</name>
    <dbReference type="NCBI Taxonomy" id="68775"/>
    <lineage>
        <taxon>Eukaryota</taxon>
        <taxon>Fungi</taxon>
        <taxon>Dikarya</taxon>
        <taxon>Basidiomycota</taxon>
        <taxon>Agaricomycotina</taxon>
        <taxon>Agaricomycetes</taxon>
        <taxon>Agaricomycetidae</taxon>
        <taxon>Agaricales</taxon>
        <taxon>Agaricineae</taxon>
        <taxon>Nidulariaceae</taxon>
        <taxon>Crucibulum</taxon>
    </lineage>
</organism>
<accession>A0A5C3M8I6</accession>